<dbReference type="VEuPathDB" id="VectorBase:HLOH_042110"/>
<keyword evidence="7" id="KW-0175">Coiled coil</keyword>
<dbReference type="GO" id="GO:0005634">
    <property type="term" value="C:nucleus"/>
    <property type="evidence" value="ECO:0007669"/>
    <property type="project" value="TreeGrafter"/>
</dbReference>
<dbReference type="InterPro" id="IPR004827">
    <property type="entry name" value="bZIP"/>
</dbReference>
<comment type="caution">
    <text evidence="10">The sequence shown here is derived from an EMBL/GenBank/DDBJ whole genome shotgun (WGS) entry which is preliminary data.</text>
</comment>
<dbReference type="OrthoDB" id="20960at2759"/>
<keyword evidence="4" id="KW-0804">Transcription</keyword>
<dbReference type="PANTHER" id="PTHR46542:SF1">
    <property type="entry name" value="X-BOX BINDING PROTEIN 1"/>
    <property type="match status" value="1"/>
</dbReference>
<dbReference type="CDD" id="cd14691">
    <property type="entry name" value="bZIP_XBP1"/>
    <property type="match status" value="1"/>
</dbReference>
<evidence type="ECO:0000256" key="6">
    <source>
        <dbReference type="ARBA" id="ARBA00040165"/>
    </source>
</evidence>
<keyword evidence="11" id="KW-1185">Reference proteome</keyword>
<evidence type="ECO:0000259" key="9">
    <source>
        <dbReference type="PROSITE" id="PS50217"/>
    </source>
</evidence>
<dbReference type="EMBL" id="JABSTR010001308">
    <property type="protein sequence ID" value="KAH9383916.1"/>
    <property type="molecule type" value="Genomic_DNA"/>
</dbReference>
<proteinExistence type="predicted"/>
<feature type="domain" description="BZIP" evidence="9">
    <location>
        <begin position="61"/>
        <end position="124"/>
    </location>
</feature>
<evidence type="ECO:0000256" key="8">
    <source>
        <dbReference type="SAM" id="MobiDB-lite"/>
    </source>
</evidence>
<keyword evidence="5" id="KW-0539">Nucleus</keyword>
<keyword evidence="3" id="KW-0238">DNA-binding</keyword>
<evidence type="ECO:0000256" key="2">
    <source>
        <dbReference type="ARBA" id="ARBA00023015"/>
    </source>
</evidence>
<dbReference type="GO" id="GO:0000977">
    <property type="term" value="F:RNA polymerase II transcription regulatory region sequence-specific DNA binding"/>
    <property type="evidence" value="ECO:0007669"/>
    <property type="project" value="TreeGrafter"/>
</dbReference>
<evidence type="ECO:0000313" key="11">
    <source>
        <dbReference type="Proteomes" id="UP000821853"/>
    </source>
</evidence>
<evidence type="ECO:0000256" key="7">
    <source>
        <dbReference type="SAM" id="Coils"/>
    </source>
</evidence>
<dbReference type="PANTHER" id="PTHR46542">
    <property type="entry name" value="X-BOX BINDING PROTEIN 1"/>
    <property type="match status" value="1"/>
</dbReference>
<dbReference type="GO" id="GO:0000981">
    <property type="term" value="F:DNA-binding transcription factor activity, RNA polymerase II-specific"/>
    <property type="evidence" value="ECO:0007669"/>
    <property type="project" value="TreeGrafter"/>
</dbReference>
<dbReference type="Pfam" id="PF07716">
    <property type="entry name" value="bZIP_2"/>
    <property type="match status" value="1"/>
</dbReference>
<dbReference type="Proteomes" id="UP000821853">
    <property type="component" value="Unassembled WGS sequence"/>
</dbReference>
<dbReference type="PROSITE" id="PS50217">
    <property type="entry name" value="BZIP"/>
    <property type="match status" value="1"/>
</dbReference>
<sequence>MGVPKRIVITAVRDRSEKSAAAIIAPRDWHIKSEMEVTVGEAVATAGPVRKRQRLDHLTREEKIMRRKLKNRVAAQSARDRKKARMDELEEQVTRLQADRAALLEENRLLRKRLEEFERENQTLVKRLDEKTSVATSPIAPVVKVEPPSPSPEGAGASSGSVDCPLDDAIRLLAADDDCDDLFALLQECSQSLLDGPPFAEDLPAAGNAAAAAAAPAPGPAAGGARQPLGRKRSTSTRLVGASPEELDSIKELIHFDHVYYKQEESAGAADVIMEDAPATVAAAAAASPQDTYILSPPSIASSPPPLIGPSSHPASRPVVFTPASPATSVVEVEDTVVVIEDSNDSAPLCLMSAPATNSGVLQGHTLCPSMFKMIPSPSALSTETGYESAVSPLSDCSLREDNFFEESAWEDPLPELFPALV</sequence>
<dbReference type="SMART" id="SM00338">
    <property type="entry name" value="BRLZ"/>
    <property type="match status" value="1"/>
</dbReference>
<reference evidence="10 11" key="1">
    <citation type="journal article" date="2020" name="Cell">
        <title>Large-Scale Comparative Analyses of Tick Genomes Elucidate Their Genetic Diversity and Vector Capacities.</title>
        <authorList>
            <consortium name="Tick Genome and Microbiome Consortium (TIGMIC)"/>
            <person name="Jia N."/>
            <person name="Wang J."/>
            <person name="Shi W."/>
            <person name="Du L."/>
            <person name="Sun Y."/>
            <person name="Zhan W."/>
            <person name="Jiang J.F."/>
            <person name="Wang Q."/>
            <person name="Zhang B."/>
            <person name="Ji P."/>
            <person name="Bell-Sakyi L."/>
            <person name="Cui X.M."/>
            <person name="Yuan T.T."/>
            <person name="Jiang B.G."/>
            <person name="Yang W.F."/>
            <person name="Lam T.T."/>
            <person name="Chang Q.C."/>
            <person name="Ding S.J."/>
            <person name="Wang X.J."/>
            <person name="Zhu J.G."/>
            <person name="Ruan X.D."/>
            <person name="Zhao L."/>
            <person name="Wei J.T."/>
            <person name="Ye R.Z."/>
            <person name="Que T.C."/>
            <person name="Du C.H."/>
            <person name="Zhou Y.H."/>
            <person name="Cheng J.X."/>
            <person name="Dai P.F."/>
            <person name="Guo W.B."/>
            <person name="Han X.H."/>
            <person name="Huang E.J."/>
            <person name="Li L.F."/>
            <person name="Wei W."/>
            <person name="Gao Y.C."/>
            <person name="Liu J.Z."/>
            <person name="Shao H.Z."/>
            <person name="Wang X."/>
            <person name="Wang C.C."/>
            <person name="Yang T.C."/>
            <person name="Huo Q.B."/>
            <person name="Li W."/>
            <person name="Chen H.Y."/>
            <person name="Chen S.E."/>
            <person name="Zhou L.G."/>
            <person name="Ni X.B."/>
            <person name="Tian J.H."/>
            <person name="Sheng Y."/>
            <person name="Liu T."/>
            <person name="Pan Y.S."/>
            <person name="Xia L.Y."/>
            <person name="Li J."/>
            <person name="Zhao F."/>
            <person name="Cao W.C."/>
        </authorList>
    </citation>
    <scope>NUCLEOTIDE SEQUENCE [LARGE SCALE GENOMIC DNA]</scope>
    <source>
        <strain evidence="10">HaeL-2018</strain>
    </source>
</reference>
<protein>
    <recommendedName>
        <fullName evidence="6">X-box-binding protein 1</fullName>
    </recommendedName>
</protein>
<keyword evidence="1" id="KW-0832">Ubl conjugation</keyword>
<feature type="compositionally biased region" description="Low complexity" evidence="8">
    <location>
        <begin position="141"/>
        <end position="161"/>
    </location>
</feature>
<feature type="coiled-coil region" evidence="7">
    <location>
        <begin position="72"/>
        <end position="134"/>
    </location>
</feature>
<evidence type="ECO:0000256" key="4">
    <source>
        <dbReference type="ARBA" id="ARBA00023163"/>
    </source>
</evidence>
<organism evidence="10 11">
    <name type="scientific">Haemaphysalis longicornis</name>
    <name type="common">Bush tick</name>
    <dbReference type="NCBI Taxonomy" id="44386"/>
    <lineage>
        <taxon>Eukaryota</taxon>
        <taxon>Metazoa</taxon>
        <taxon>Ecdysozoa</taxon>
        <taxon>Arthropoda</taxon>
        <taxon>Chelicerata</taxon>
        <taxon>Arachnida</taxon>
        <taxon>Acari</taxon>
        <taxon>Parasitiformes</taxon>
        <taxon>Ixodida</taxon>
        <taxon>Ixodoidea</taxon>
        <taxon>Ixodidae</taxon>
        <taxon>Haemaphysalinae</taxon>
        <taxon>Haemaphysalis</taxon>
    </lineage>
</organism>
<evidence type="ECO:0000313" key="10">
    <source>
        <dbReference type="EMBL" id="KAH9383916.1"/>
    </source>
</evidence>
<dbReference type="Gene3D" id="1.20.5.170">
    <property type="match status" value="1"/>
</dbReference>
<gene>
    <name evidence="10" type="ORF">HPB48_025818</name>
</gene>
<dbReference type="OMA" id="LADDCEP"/>
<dbReference type="InterPro" id="IPR052470">
    <property type="entry name" value="ER_Stress-Reg_TF"/>
</dbReference>
<dbReference type="InterPro" id="IPR046347">
    <property type="entry name" value="bZIP_sf"/>
</dbReference>
<accession>A0A9J6H9E1</accession>
<evidence type="ECO:0000256" key="3">
    <source>
        <dbReference type="ARBA" id="ARBA00023125"/>
    </source>
</evidence>
<dbReference type="SUPFAM" id="SSF57959">
    <property type="entry name" value="Leucine zipper domain"/>
    <property type="match status" value="1"/>
</dbReference>
<feature type="region of interest" description="Disordered" evidence="8">
    <location>
        <begin position="139"/>
        <end position="161"/>
    </location>
</feature>
<name>A0A9J6H9E1_HAELO</name>
<feature type="region of interest" description="Disordered" evidence="8">
    <location>
        <begin position="214"/>
        <end position="241"/>
    </location>
</feature>
<evidence type="ECO:0000256" key="1">
    <source>
        <dbReference type="ARBA" id="ARBA00022843"/>
    </source>
</evidence>
<dbReference type="AlphaFoldDB" id="A0A9J6H9E1"/>
<evidence type="ECO:0000256" key="5">
    <source>
        <dbReference type="ARBA" id="ARBA00023242"/>
    </source>
</evidence>
<keyword evidence="2" id="KW-0805">Transcription regulation</keyword>